<feature type="region of interest" description="Disordered" evidence="4">
    <location>
        <begin position="1"/>
        <end position="108"/>
    </location>
</feature>
<dbReference type="AlphaFoldDB" id="A0AAV5QDR5"/>
<feature type="compositionally biased region" description="Polar residues" evidence="4">
    <location>
        <begin position="44"/>
        <end position="57"/>
    </location>
</feature>
<evidence type="ECO:0000256" key="1">
    <source>
        <dbReference type="ARBA" id="ARBA00004123"/>
    </source>
</evidence>
<dbReference type="GO" id="GO:0005730">
    <property type="term" value="C:nucleolus"/>
    <property type="evidence" value="ECO:0007669"/>
    <property type="project" value="TreeGrafter"/>
</dbReference>
<feature type="compositionally biased region" description="Basic residues" evidence="4">
    <location>
        <begin position="1"/>
        <end position="17"/>
    </location>
</feature>
<dbReference type="RefSeq" id="XP_064849824.1">
    <property type="nucleotide sequence ID" value="XM_064993752.1"/>
</dbReference>
<accession>A0AAV5QDR5</accession>
<feature type="region of interest" description="Disordered" evidence="4">
    <location>
        <begin position="121"/>
        <end position="156"/>
    </location>
</feature>
<keyword evidence="6" id="KW-1185">Reference proteome</keyword>
<dbReference type="Pfam" id="PF03715">
    <property type="entry name" value="Noc2"/>
    <property type="match status" value="1"/>
</dbReference>
<dbReference type="GO" id="GO:0030691">
    <property type="term" value="C:Noc2p-Noc3p complex"/>
    <property type="evidence" value="ECO:0007669"/>
    <property type="project" value="TreeGrafter"/>
</dbReference>
<reference evidence="5 6" key="1">
    <citation type="journal article" date="2023" name="Elife">
        <title>Identification of key yeast species and microbe-microbe interactions impacting larval growth of Drosophila in the wild.</title>
        <authorList>
            <person name="Mure A."/>
            <person name="Sugiura Y."/>
            <person name="Maeda R."/>
            <person name="Honda K."/>
            <person name="Sakurai N."/>
            <person name="Takahashi Y."/>
            <person name="Watada M."/>
            <person name="Katoh T."/>
            <person name="Gotoh A."/>
            <person name="Gotoh Y."/>
            <person name="Taniguchi I."/>
            <person name="Nakamura K."/>
            <person name="Hayashi T."/>
            <person name="Katayama T."/>
            <person name="Uemura T."/>
            <person name="Hattori Y."/>
        </authorList>
    </citation>
    <scope>NUCLEOTIDE SEQUENCE [LARGE SCALE GENOMIC DNA]</scope>
    <source>
        <strain evidence="5 6">SC-9</strain>
    </source>
</reference>
<feature type="compositionally biased region" description="Basic residues" evidence="4">
    <location>
        <begin position="756"/>
        <end position="766"/>
    </location>
</feature>
<gene>
    <name evidence="5" type="ORF">DASC09_001490</name>
</gene>
<feature type="compositionally biased region" description="Basic residues" evidence="4">
    <location>
        <begin position="25"/>
        <end position="40"/>
    </location>
</feature>
<dbReference type="GeneID" id="90070803"/>
<feature type="compositionally biased region" description="Basic and acidic residues" evidence="4">
    <location>
        <begin position="80"/>
        <end position="94"/>
    </location>
</feature>
<dbReference type="PANTHER" id="PTHR12687:SF11">
    <property type="entry name" value="NOC2P-NOC3P COMPLEX SUBUNIT NOC2 FAMILY PROTEIN"/>
    <property type="match status" value="1"/>
</dbReference>
<sequence length="788" mass="90156">MGKSSKATKKFQAKHLKKTLDHRKEVKKHKQLLAKHKKGKGISYNKSGSEGQVATKQSESEKEKENPFNVETDSEDEKEDYGVIDKKGKKSIDAEEKEEEEDDDIFDELDEMANDNVDEDYGEMDEEMGNDLQEEKPSKAKKNKKEADEFDGEENEDGKIEVTMELVKKWESQLEEGPSLKLIRNITQAFKAAVNVNENTEATISSVYKYFVTREIVFNKLLFLTLKKLPVAIQKLFPLKTKFNKENNIQVRVIKAEGSNKIKQLSAVLKQHAFTLITLLSDITRSNLNLKFILLTLSSIYDIFPYLLSFRTLMKKLLASMVNLWSSLILTSNKNKDEEGEEESKVNIDSFLDINVLAFSVILNLSKEYSSNILETIINLSYESFLKRSLTLPSSISLDSSETDLVTHKKFRLIEFLKTGLSSLFNIDVNLSYQVAFKYIRKLSIHLRNFLKNNSNIKSENDNTKNLKLIYNWQFVQSVDFWITFLADACAAATANNKKISLQELVYPAVQIAIGTMKLNSNPIYFPLKFYLLKSLTSLSESTSTYVPLLNIYIEMLNSSIFNKNFTTKKDKKSAATIIQSGAYMNTQGIKVSKSSVHTSEYQLYLINNFLNSLQSYLMVYVNSLAFPEFSFIIAKRLKQFTKKQSSSSTHKKNKFMIYFVKETNNLVSKINENGKFISVNRSQLKSFDPIQQTKLTSVEVTELPLYKFLMAKQEILDSSRKLHSDLLVNEQLNENSGSNDRKKIQENASEEYFKSTKKHKGSKARKHEEEDVEMSSDDDQSSSTGSI</sequence>
<comment type="similarity">
    <text evidence="2">Belongs to the NOC2 family.</text>
</comment>
<organism evidence="5 6">
    <name type="scientific">Saccharomycopsis crataegensis</name>
    <dbReference type="NCBI Taxonomy" id="43959"/>
    <lineage>
        <taxon>Eukaryota</taxon>
        <taxon>Fungi</taxon>
        <taxon>Dikarya</taxon>
        <taxon>Ascomycota</taxon>
        <taxon>Saccharomycotina</taxon>
        <taxon>Saccharomycetes</taxon>
        <taxon>Saccharomycopsidaceae</taxon>
        <taxon>Saccharomycopsis</taxon>
    </lineage>
</organism>
<feature type="region of interest" description="Disordered" evidence="4">
    <location>
        <begin position="734"/>
        <end position="788"/>
    </location>
</feature>
<feature type="compositionally biased region" description="Acidic residues" evidence="4">
    <location>
        <begin position="95"/>
        <end position="108"/>
    </location>
</feature>
<evidence type="ECO:0000256" key="3">
    <source>
        <dbReference type="ARBA" id="ARBA00023242"/>
    </source>
</evidence>
<dbReference type="PANTHER" id="PTHR12687">
    <property type="entry name" value="NUCLEOLAR COMPLEX 2 AND RAD4-RELATED"/>
    <property type="match status" value="1"/>
</dbReference>
<proteinExistence type="inferred from homology"/>
<feature type="compositionally biased region" description="Acidic residues" evidence="4">
    <location>
        <begin position="771"/>
        <end position="781"/>
    </location>
</feature>
<dbReference type="GO" id="GO:0042273">
    <property type="term" value="P:ribosomal large subunit biogenesis"/>
    <property type="evidence" value="ECO:0007669"/>
    <property type="project" value="TreeGrafter"/>
</dbReference>
<evidence type="ECO:0000313" key="5">
    <source>
        <dbReference type="EMBL" id="GMM32824.1"/>
    </source>
</evidence>
<evidence type="ECO:0000313" key="6">
    <source>
        <dbReference type="Proteomes" id="UP001360560"/>
    </source>
</evidence>
<dbReference type="GO" id="GO:0030690">
    <property type="term" value="C:Noc1p-Noc2p complex"/>
    <property type="evidence" value="ECO:0007669"/>
    <property type="project" value="TreeGrafter"/>
</dbReference>
<evidence type="ECO:0000256" key="4">
    <source>
        <dbReference type="SAM" id="MobiDB-lite"/>
    </source>
</evidence>
<dbReference type="Proteomes" id="UP001360560">
    <property type="component" value="Unassembled WGS sequence"/>
</dbReference>
<dbReference type="InterPro" id="IPR005343">
    <property type="entry name" value="Noc2"/>
</dbReference>
<keyword evidence="3" id="KW-0539">Nucleus</keyword>
<evidence type="ECO:0000256" key="2">
    <source>
        <dbReference type="ARBA" id="ARBA00005907"/>
    </source>
</evidence>
<dbReference type="EMBL" id="BTFZ01000001">
    <property type="protein sequence ID" value="GMM32824.1"/>
    <property type="molecule type" value="Genomic_DNA"/>
</dbReference>
<name>A0AAV5QDR5_9ASCO</name>
<comment type="subcellular location">
    <subcellularLocation>
        <location evidence="1">Nucleus</location>
    </subcellularLocation>
</comment>
<dbReference type="GO" id="GO:0005654">
    <property type="term" value="C:nucleoplasm"/>
    <property type="evidence" value="ECO:0007669"/>
    <property type="project" value="TreeGrafter"/>
</dbReference>
<comment type="caution">
    <text evidence="5">The sequence shown here is derived from an EMBL/GenBank/DDBJ whole genome shotgun (WGS) entry which is preliminary data.</text>
</comment>
<protein>
    <submittedName>
        <fullName evidence="5">mRNA-binding ribosome synthesis protein</fullName>
    </submittedName>
</protein>